<protein>
    <submittedName>
        <fullName evidence="2">Uncharacterized protein</fullName>
    </submittedName>
</protein>
<organism evidence="2 3">
    <name type="scientific">Plenodomus tracheiphilus IPT5</name>
    <dbReference type="NCBI Taxonomy" id="1408161"/>
    <lineage>
        <taxon>Eukaryota</taxon>
        <taxon>Fungi</taxon>
        <taxon>Dikarya</taxon>
        <taxon>Ascomycota</taxon>
        <taxon>Pezizomycotina</taxon>
        <taxon>Dothideomycetes</taxon>
        <taxon>Pleosporomycetidae</taxon>
        <taxon>Pleosporales</taxon>
        <taxon>Pleosporineae</taxon>
        <taxon>Leptosphaeriaceae</taxon>
        <taxon>Plenodomus</taxon>
    </lineage>
</organism>
<dbReference type="AlphaFoldDB" id="A0A6A7B9X4"/>
<evidence type="ECO:0000313" key="3">
    <source>
        <dbReference type="Proteomes" id="UP000799423"/>
    </source>
</evidence>
<feature type="compositionally biased region" description="Polar residues" evidence="1">
    <location>
        <begin position="53"/>
        <end position="65"/>
    </location>
</feature>
<feature type="compositionally biased region" description="Low complexity" evidence="1">
    <location>
        <begin position="39"/>
        <end position="52"/>
    </location>
</feature>
<sequence>MSIQSPRSPTRYMRNSLALNFTESPPGQPMFDLSRSRRSMSSSVIVQHSSPVTVPSSSRQETPYSVSVGPSVLPAGTVPTTPGPFQKALEQDTASKTPSPVFSPMLELDSTNELIPTPMPGTNLAFEDIHPDIVLGPSSVKSPKEHPGYFDILVEDIREKLIDFDDSQYHCEAARRASAEALKDLIYNLKPTTSEAPDAEKLHTLRRKPTFNCQKTDRIGLELSVEGSANDGPTEEAPMDGIEHIVWEEENAPAVTATPDMKYTLTTDELPTGHSTEDNEAESDDRLQAWHTHPGLYDGSGYGGETESTISRPSTSTYETTETAPTTEDAVSVAEAKRKDNLVSATVGNREATPSHASSDHETLEEVIRAYAVYEEEVATCTSDSDIEEDLELARKIGA</sequence>
<accession>A0A6A7B9X4</accession>
<evidence type="ECO:0000313" key="2">
    <source>
        <dbReference type="EMBL" id="KAF2852326.1"/>
    </source>
</evidence>
<dbReference type="EMBL" id="MU006299">
    <property type="protein sequence ID" value="KAF2852326.1"/>
    <property type="molecule type" value="Genomic_DNA"/>
</dbReference>
<dbReference type="Proteomes" id="UP000799423">
    <property type="component" value="Unassembled WGS sequence"/>
</dbReference>
<feature type="region of interest" description="Disordered" evidence="1">
    <location>
        <begin position="265"/>
        <end position="332"/>
    </location>
</feature>
<name>A0A6A7B9X4_9PLEO</name>
<evidence type="ECO:0000256" key="1">
    <source>
        <dbReference type="SAM" id="MobiDB-lite"/>
    </source>
</evidence>
<feature type="compositionally biased region" description="Low complexity" evidence="1">
    <location>
        <begin position="313"/>
        <end position="328"/>
    </location>
</feature>
<feature type="region of interest" description="Disordered" evidence="1">
    <location>
        <begin position="18"/>
        <end position="99"/>
    </location>
</feature>
<reference evidence="2" key="1">
    <citation type="submission" date="2020-01" db="EMBL/GenBank/DDBJ databases">
        <authorList>
            <consortium name="DOE Joint Genome Institute"/>
            <person name="Haridas S."/>
            <person name="Albert R."/>
            <person name="Binder M."/>
            <person name="Bloem J."/>
            <person name="Labutti K."/>
            <person name="Salamov A."/>
            <person name="Andreopoulos B."/>
            <person name="Baker S.E."/>
            <person name="Barry K."/>
            <person name="Bills G."/>
            <person name="Bluhm B.H."/>
            <person name="Cannon C."/>
            <person name="Castanera R."/>
            <person name="Culley D.E."/>
            <person name="Daum C."/>
            <person name="Ezra D."/>
            <person name="Gonzalez J.B."/>
            <person name="Henrissat B."/>
            <person name="Kuo A."/>
            <person name="Liang C."/>
            <person name="Lipzen A."/>
            <person name="Lutzoni F."/>
            <person name="Magnuson J."/>
            <person name="Mondo S."/>
            <person name="Nolan M."/>
            <person name="Ohm R."/>
            <person name="Pangilinan J."/>
            <person name="Park H.-J."/>
            <person name="Ramirez L."/>
            <person name="Alfaro M."/>
            <person name="Sun H."/>
            <person name="Tritt A."/>
            <person name="Yoshinaga Y."/>
            <person name="Zwiers L.-H."/>
            <person name="Turgeon B.G."/>
            <person name="Goodwin S.B."/>
            <person name="Spatafora J.W."/>
            <person name="Crous P.W."/>
            <person name="Grigoriev I.V."/>
        </authorList>
    </citation>
    <scope>NUCLEOTIDE SEQUENCE</scope>
    <source>
        <strain evidence="2">IPT5</strain>
    </source>
</reference>
<gene>
    <name evidence="2" type="ORF">T440DRAFT_40474</name>
</gene>
<proteinExistence type="predicted"/>
<dbReference type="OrthoDB" id="3795553at2759"/>
<keyword evidence="3" id="KW-1185">Reference proteome</keyword>